<name>A0A9J6BAJ2_POLVA</name>
<feature type="domain" description="HAT C-terminal dimerisation" evidence="8">
    <location>
        <begin position="635"/>
        <end position="708"/>
    </location>
</feature>
<dbReference type="PANTHER" id="PTHR46481">
    <property type="entry name" value="ZINC FINGER BED DOMAIN-CONTAINING PROTEIN 4"/>
    <property type="match status" value="1"/>
</dbReference>
<dbReference type="GO" id="GO:0008270">
    <property type="term" value="F:zinc ion binding"/>
    <property type="evidence" value="ECO:0007669"/>
    <property type="project" value="UniProtKB-KW"/>
</dbReference>
<dbReference type="InterPro" id="IPR012337">
    <property type="entry name" value="RNaseH-like_sf"/>
</dbReference>
<keyword evidence="2" id="KW-0479">Metal-binding</keyword>
<keyword evidence="10" id="KW-1185">Reference proteome</keyword>
<dbReference type="Pfam" id="PF05699">
    <property type="entry name" value="Dimer_Tnp_hAT"/>
    <property type="match status" value="1"/>
</dbReference>
<evidence type="ECO:0000256" key="3">
    <source>
        <dbReference type="ARBA" id="ARBA00022771"/>
    </source>
</evidence>
<feature type="region of interest" description="Disordered" evidence="6">
    <location>
        <begin position="116"/>
        <end position="146"/>
    </location>
</feature>
<comment type="caution">
    <text evidence="9">The sequence shown here is derived from an EMBL/GenBank/DDBJ whole genome shotgun (WGS) entry which is preliminary data.</text>
</comment>
<dbReference type="InterPro" id="IPR007021">
    <property type="entry name" value="DUF659"/>
</dbReference>
<evidence type="ECO:0000259" key="8">
    <source>
        <dbReference type="Pfam" id="PF05699"/>
    </source>
</evidence>
<dbReference type="AlphaFoldDB" id="A0A9J6BAJ2"/>
<dbReference type="GO" id="GO:0005634">
    <property type="term" value="C:nucleus"/>
    <property type="evidence" value="ECO:0007669"/>
    <property type="project" value="UniProtKB-SubCell"/>
</dbReference>
<dbReference type="PANTHER" id="PTHR46481:SF10">
    <property type="entry name" value="ZINC FINGER BED DOMAIN-CONTAINING PROTEIN 39"/>
    <property type="match status" value="1"/>
</dbReference>
<evidence type="ECO:0000256" key="2">
    <source>
        <dbReference type="ARBA" id="ARBA00022723"/>
    </source>
</evidence>
<reference evidence="9" key="1">
    <citation type="submission" date="2021-03" db="EMBL/GenBank/DDBJ databases">
        <title>Chromosome level genome of the anhydrobiotic midge Polypedilum vanderplanki.</title>
        <authorList>
            <person name="Yoshida Y."/>
            <person name="Kikawada T."/>
            <person name="Gusev O."/>
        </authorList>
    </citation>
    <scope>NUCLEOTIDE SEQUENCE</scope>
    <source>
        <strain evidence="9">NIAS01</strain>
        <tissue evidence="9">Whole body or cell culture</tissue>
    </source>
</reference>
<feature type="domain" description="DUF659" evidence="7">
    <location>
        <begin position="276"/>
        <end position="426"/>
    </location>
</feature>
<accession>A0A9J6BAJ2</accession>
<dbReference type="SUPFAM" id="SSF53098">
    <property type="entry name" value="Ribonuclease H-like"/>
    <property type="match status" value="1"/>
</dbReference>
<dbReference type="InterPro" id="IPR052035">
    <property type="entry name" value="ZnF_BED_domain_contain"/>
</dbReference>
<dbReference type="InterPro" id="IPR008906">
    <property type="entry name" value="HATC_C_dom"/>
</dbReference>
<organism evidence="9 10">
    <name type="scientific">Polypedilum vanderplanki</name>
    <name type="common">Sleeping chironomid midge</name>
    <dbReference type="NCBI Taxonomy" id="319348"/>
    <lineage>
        <taxon>Eukaryota</taxon>
        <taxon>Metazoa</taxon>
        <taxon>Ecdysozoa</taxon>
        <taxon>Arthropoda</taxon>
        <taxon>Hexapoda</taxon>
        <taxon>Insecta</taxon>
        <taxon>Pterygota</taxon>
        <taxon>Neoptera</taxon>
        <taxon>Endopterygota</taxon>
        <taxon>Diptera</taxon>
        <taxon>Nematocera</taxon>
        <taxon>Chironomoidea</taxon>
        <taxon>Chironomidae</taxon>
        <taxon>Chironominae</taxon>
        <taxon>Polypedilum</taxon>
        <taxon>Polypedilum</taxon>
    </lineage>
</organism>
<dbReference type="GO" id="GO:0046983">
    <property type="term" value="F:protein dimerization activity"/>
    <property type="evidence" value="ECO:0007669"/>
    <property type="project" value="InterPro"/>
</dbReference>
<evidence type="ECO:0008006" key="11">
    <source>
        <dbReference type="Google" id="ProtNLM"/>
    </source>
</evidence>
<dbReference type="SUPFAM" id="SSF140996">
    <property type="entry name" value="Hermes dimerisation domain"/>
    <property type="match status" value="1"/>
</dbReference>
<comment type="subcellular location">
    <subcellularLocation>
        <location evidence="1">Nucleus</location>
    </subcellularLocation>
</comment>
<gene>
    <name evidence="9" type="ORF">PVAND_014724</name>
</gene>
<dbReference type="EMBL" id="JADBJN010000004">
    <property type="protein sequence ID" value="KAG5666709.1"/>
    <property type="molecule type" value="Genomic_DNA"/>
</dbReference>
<evidence type="ECO:0000259" key="7">
    <source>
        <dbReference type="Pfam" id="PF04937"/>
    </source>
</evidence>
<dbReference type="Proteomes" id="UP001107558">
    <property type="component" value="Chromosome 4"/>
</dbReference>
<dbReference type="Pfam" id="PF04937">
    <property type="entry name" value="DUF659"/>
    <property type="match status" value="1"/>
</dbReference>
<evidence type="ECO:0000256" key="1">
    <source>
        <dbReference type="ARBA" id="ARBA00004123"/>
    </source>
</evidence>
<keyword evidence="4" id="KW-0862">Zinc</keyword>
<keyword evidence="3" id="KW-0863">Zinc-finger</keyword>
<dbReference type="OrthoDB" id="4951847at2759"/>
<evidence type="ECO:0000256" key="6">
    <source>
        <dbReference type="SAM" id="MobiDB-lite"/>
    </source>
</evidence>
<keyword evidence="5" id="KW-0539">Nucleus</keyword>
<evidence type="ECO:0000256" key="5">
    <source>
        <dbReference type="ARBA" id="ARBA00023242"/>
    </source>
</evidence>
<sequence length="740" mass="84109">MSFASEASHYRRHHHHRRCNLDDSDCGDYKLLNIEKCACECPDGYGQDDCNKNEIWDDDYCTCYCPRHPPFSNPNPAKMYWSRSSCNYKCIKTLKCEFGNFNKTSCSCPTPLTTTTTTTKKTTTTTTTTPTTTTTTTPTTTTTTPTTTTTRFDFNKAKQSGTCKSCLKTVYWARERVAAHKRSSCQNATSEEKNFFMKRKNEASAQTSRTQFSNNTTQQNLCLTEDGNPILSRDTKDDIDMKLANFFYRTGISLRLVESDAFKEFVKSLNPTYTMPSAKTLSGSFLDKQFIKCSTSMNEILDSHINLCLITDGWTNIRGDHIVNFCVKAPTEKPFFHSSINTSGIIQNASAVAESIIAVLENLGSHKFNCIISDNAPVMKAAFKIIEEKYPHISGNGCAAHGVNLLVKDLITTTESSKTIKEAEKIIKYIKNHHLVKAKFDDIRLAANINHTLSMPVTTRWFSYFNSMSCLQNLKYVLIKLVDDEGEVLKEIQPKSNSNAVMSLIKSNLFWERLAKLVKMIEFPSNVIGKLEGDDSSLSLVYDYFGQLYNHYEDNPEIQEKVKSRLKFLLTPTMGLAFMLTPKNAAEGFYFDEDKVDFIASAFDFANKVNSDIADSIQDELVAFMSEMSSLTERRKEIVYKMSAKNYWSIIGREKYPALYQIAKPINEMICSSASSERTWSTFRFIHSRLRNKLTNERVKKLVFLYTNSVLMDAVDKNDYILDEGAILNENEYEEMNESM</sequence>
<evidence type="ECO:0000313" key="9">
    <source>
        <dbReference type="EMBL" id="KAG5666709.1"/>
    </source>
</evidence>
<evidence type="ECO:0000313" key="10">
    <source>
        <dbReference type="Proteomes" id="UP001107558"/>
    </source>
</evidence>
<protein>
    <recommendedName>
        <fullName evidence="11">DUF659 domain-containing protein</fullName>
    </recommendedName>
</protein>
<evidence type="ECO:0000256" key="4">
    <source>
        <dbReference type="ARBA" id="ARBA00022833"/>
    </source>
</evidence>
<proteinExistence type="predicted"/>